<evidence type="ECO:0000256" key="2">
    <source>
        <dbReference type="ARBA" id="ARBA00023015"/>
    </source>
</evidence>
<comment type="caution">
    <text evidence="9">The sequence shown here is derived from an EMBL/GenBank/DDBJ whole genome shotgun (WGS) entry which is preliminary data.</text>
</comment>
<comment type="similarity">
    <text evidence="6">Belongs to the HSF family.</text>
</comment>
<name>A0ABD3MJ14_9STRA</name>
<reference evidence="9 10" key="1">
    <citation type="submission" date="2024-10" db="EMBL/GenBank/DDBJ databases">
        <title>Updated reference genomes for cyclostephanoid diatoms.</title>
        <authorList>
            <person name="Roberts W.R."/>
            <person name="Alverson A.J."/>
        </authorList>
    </citation>
    <scope>NUCLEOTIDE SEQUENCE [LARGE SCALE GENOMIC DNA]</scope>
    <source>
        <strain evidence="9 10">AJA276-08</strain>
    </source>
</reference>
<dbReference type="Gene3D" id="1.10.10.10">
    <property type="entry name" value="Winged helix-like DNA-binding domain superfamily/Winged helix DNA-binding domain"/>
    <property type="match status" value="1"/>
</dbReference>
<keyword evidence="5" id="KW-0539">Nucleus</keyword>
<dbReference type="PRINTS" id="PR00056">
    <property type="entry name" value="HSFDOMAIN"/>
</dbReference>
<sequence length="513" mass="57145">MTLVADQMVNGNSTKPMTNAKKAPVKKEEVPVFLKKVSAVTWYFALAVGAVVRRNARRWLNAAPCDRKPPNRTLRWIEYFFPAGMRCMRQPPPDHGDGGSGGSGRAANSTWTILIPTSEDGLTFIVKDPETFASDVIPQFFKHNNFSSFVRQLNFYGFRKIKSDSIRINDDEEESSKWWRFKHESFIRGRVDLLKEIRKANQVNAADQEEVDKLKEDVYYLKAEVGRLTEMVELMAGTLRQITGRDFSAEEPSIKKRKFEANHVCSFPVDESFTNFDDPVHPEVSLLDPMVSDSDLLVEDVTSAYQSSTVTPITAKIERSQSVDMIECMFDFVHDDDSVGPISSTDHSLDQSSSPINTGFQPETVESSYDYNRSVSYNDEASELGPAQLNPKLSAKLDNAISMLPKSLQESFVERIVEKIASPDAYQKHVDAVSVLATAAAIEAQNQTMISNAQAYTPRSNGTNNTGKLSMNNQSEITLPVAAAALGAFLAKYGNASADENKNTSRRYDPVKQ</sequence>
<dbReference type="SUPFAM" id="SSF46785">
    <property type="entry name" value="Winged helix' DNA-binding domain"/>
    <property type="match status" value="1"/>
</dbReference>
<comment type="subcellular location">
    <subcellularLocation>
        <location evidence="1">Nucleus</location>
    </subcellularLocation>
</comment>
<dbReference type="PANTHER" id="PTHR10015:SF206">
    <property type="entry name" value="HSF-TYPE DNA-BINDING DOMAIN-CONTAINING PROTEIN"/>
    <property type="match status" value="1"/>
</dbReference>
<keyword evidence="4" id="KW-0804">Transcription</keyword>
<feature type="compositionally biased region" description="Polar residues" evidence="7">
    <location>
        <begin position="355"/>
        <end position="364"/>
    </location>
</feature>
<dbReference type="GO" id="GO:0003677">
    <property type="term" value="F:DNA binding"/>
    <property type="evidence" value="ECO:0007669"/>
    <property type="project" value="UniProtKB-KW"/>
</dbReference>
<evidence type="ECO:0000313" key="10">
    <source>
        <dbReference type="Proteomes" id="UP001530315"/>
    </source>
</evidence>
<feature type="region of interest" description="Disordered" evidence="7">
    <location>
        <begin position="341"/>
        <end position="364"/>
    </location>
</feature>
<evidence type="ECO:0000256" key="5">
    <source>
        <dbReference type="ARBA" id="ARBA00023242"/>
    </source>
</evidence>
<evidence type="ECO:0000256" key="4">
    <source>
        <dbReference type="ARBA" id="ARBA00023163"/>
    </source>
</evidence>
<dbReference type="AlphaFoldDB" id="A0ABD3MJ14"/>
<dbReference type="FunFam" id="1.10.10.10:FF:000027">
    <property type="entry name" value="Heat shock transcription factor 1"/>
    <property type="match status" value="1"/>
</dbReference>
<keyword evidence="10" id="KW-1185">Reference proteome</keyword>
<accession>A0ABD3MJ14</accession>
<dbReference type="GO" id="GO:0005634">
    <property type="term" value="C:nucleus"/>
    <property type="evidence" value="ECO:0007669"/>
    <property type="project" value="UniProtKB-SubCell"/>
</dbReference>
<dbReference type="PANTHER" id="PTHR10015">
    <property type="entry name" value="HEAT SHOCK TRANSCRIPTION FACTOR"/>
    <property type="match status" value="1"/>
</dbReference>
<dbReference type="Proteomes" id="UP001530315">
    <property type="component" value="Unassembled WGS sequence"/>
</dbReference>
<evidence type="ECO:0000256" key="7">
    <source>
        <dbReference type="SAM" id="MobiDB-lite"/>
    </source>
</evidence>
<evidence type="ECO:0000313" key="9">
    <source>
        <dbReference type="EMBL" id="KAL3764075.1"/>
    </source>
</evidence>
<feature type="compositionally biased region" description="Low complexity" evidence="7">
    <location>
        <begin position="343"/>
        <end position="354"/>
    </location>
</feature>
<gene>
    <name evidence="9" type="ORF">ACHAW5_010445</name>
</gene>
<evidence type="ECO:0000256" key="6">
    <source>
        <dbReference type="RuleBase" id="RU004020"/>
    </source>
</evidence>
<dbReference type="InterPro" id="IPR036388">
    <property type="entry name" value="WH-like_DNA-bd_sf"/>
</dbReference>
<protein>
    <recommendedName>
        <fullName evidence="8">HSF-type DNA-binding domain-containing protein</fullName>
    </recommendedName>
</protein>
<dbReference type="Pfam" id="PF00447">
    <property type="entry name" value="HSF_DNA-bind"/>
    <property type="match status" value="1"/>
</dbReference>
<evidence type="ECO:0000259" key="8">
    <source>
        <dbReference type="SMART" id="SM00415"/>
    </source>
</evidence>
<feature type="domain" description="HSF-type DNA-binding" evidence="8">
    <location>
        <begin position="104"/>
        <end position="200"/>
    </location>
</feature>
<organism evidence="9 10">
    <name type="scientific">Stephanodiscus triporus</name>
    <dbReference type="NCBI Taxonomy" id="2934178"/>
    <lineage>
        <taxon>Eukaryota</taxon>
        <taxon>Sar</taxon>
        <taxon>Stramenopiles</taxon>
        <taxon>Ochrophyta</taxon>
        <taxon>Bacillariophyta</taxon>
        <taxon>Coscinodiscophyceae</taxon>
        <taxon>Thalassiosirophycidae</taxon>
        <taxon>Stephanodiscales</taxon>
        <taxon>Stephanodiscaceae</taxon>
        <taxon>Stephanodiscus</taxon>
    </lineage>
</organism>
<dbReference type="SMART" id="SM00415">
    <property type="entry name" value="HSF"/>
    <property type="match status" value="1"/>
</dbReference>
<proteinExistence type="inferred from homology"/>
<dbReference type="InterPro" id="IPR036390">
    <property type="entry name" value="WH_DNA-bd_sf"/>
</dbReference>
<keyword evidence="2" id="KW-0805">Transcription regulation</keyword>
<dbReference type="InterPro" id="IPR000232">
    <property type="entry name" value="HSF_DNA-bd"/>
</dbReference>
<feature type="region of interest" description="Disordered" evidence="7">
    <location>
        <begin position="1"/>
        <end position="22"/>
    </location>
</feature>
<keyword evidence="3" id="KW-0238">DNA-binding</keyword>
<dbReference type="EMBL" id="JALLAZ020001780">
    <property type="protein sequence ID" value="KAL3764075.1"/>
    <property type="molecule type" value="Genomic_DNA"/>
</dbReference>
<evidence type="ECO:0000256" key="1">
    <source>
        <dbReference type="ARBA" id="ARBA00004123"/>
    </source>
</evidence>
<evidence type="ECO:0000256" key="3">
    <source>
        <dbReference type="ARBA" id="ARBA00023125"/>
    </source>
</evidence>